<name>A0A058Z1K8_FONAL</name>
<dbReference type="RefSeq" id="XP_009497223.1">
    <property type="nucleotide sequence ID" value="XM_009498948.1"/>
</dbReference>
<dbReference type="Proteomes" id="UP000030693">
    <property type="component" value="Unassembled WGS sequence"/>
</dbReference>
<keyword evidence="3" id="KW-1185">Reference proteome</keyword>
<protein>
    <submittedName>
        <fullName evidence="2">Uncharacterized protein</fullName>
    </submittedName>
</protein>
<dbReference type="GeneID" id="20529822"/>
<evidence type="ECO:0000256" key="1">
    <source>
        <dbReference type="SAM" id="MobiDB-lite"/>
    </source>
</evidence>
<evidence type="ECO:0000313" key="2">
    <source>
        <dbReference type="EMBL" id="KCV68169.1"/>
    </source>
</evidence>
<proteinExistence type="predicted"/>
<reference evidence="2" key="1">
    <citation type="submission" date="2013-04" db="EMBL/GenBank/DDBJ databases">
        <title>The Genome Sequence of Fonticula alba ATCC 38817.</title>
        <authorList>
            <consortium name="The Broad Institute Genomics Platform"/>
            <person name="Russ C."/>
            <person name="Cuomo C."/>
            <person name="Burger G."/>
            <person name="Gray M.W."/>
            <person name="Holland P.W.H."/>
            <person name="King N."/>
            <person name="Lang F.B.F."/>
            <person name="Roger A.J."/>
            <person name="Ruiz-Trillo I."/>
            <person name="Brown M."/>
            <person name="Walker B."/>
            <person name="Young S."/>
            <person name="Zeng Q."/>
            <person name="Gargeya S."/>
            <person name="Fitzgerald M."/>
            <person name="Haas B."/>
            <person name="Abouelleil A."/>
            <person name="Allen A.W."/>
            <person name="Alvarado L."/>
            <person name="Arachchi H.M."/>
            <person name="Berlin A.M."/>
            <person name="Chapman S.B."/>
            <person name="Gainer-Dewar J."/>
            <person name="Goldberg J."/>
            <person name="Griggs A."/>
            <person name="Gujja S."/>
            <person name="Hansen M."/>
            <person name="Howarth C."/>
            <person name="Imamovic A."/>
            <person name="Ireland A."/>
            <person name="Larimer J."/>
            <person name="McCowan C."/>
            <person name="Murphy C."/>
            <person name="Pearson M."/>
            <person name="Poon T.W."/>
            <person name="Priest M."/>
            <person name="Roberts A."/>
            <person name="Saif S."/>
            <person name="Shea T."/>
            <person name="Sisk P."/>
            <person name="Sykes S."/>
            <person name="Wortman J."/>
            <person name="Nusbaum C."/>
            <person name="Birren B."/>
        </authorList>
    </citation>
    <scope>NUCLEOTIDE SEQUENCE [LARGE SCALE GENOMIC DNA]</scope>
    <source>
        <strain evidence="2">ATCC 38817</strain>
    </source>
</reference>
<accession>A0A058Z1K8</accession>
<feature type="region of interest" description="Disordered" evidence="1">
    <location>
        <begin position="510"/>
        <end position="529"/>
    </location>
</feature>
<dbReference type="AlphaFoldDB" id="A0A058Z1K8"/>
<evidence type="ECO:0000313" key="3">
    <source>
        <dbReference type="Proteomes" id="UP000030693"/>
    </source>
</evidence>
<feature type="region of interest" description="Disordered" evidence="1">
    <location>
        <begin position="359"/>
        <end position="404"/>
    </location>
</feature>
<gene>
    <name evidence="2" type="ORF">H696_05097</name>
</gene>
<feature type="compositionally biased region" description="Low complexity" evidence="1">
    <location>
        <begin position="510"/>
        <end position="520"/>
    </location>
</feature>
<organism evidence="2">
    <name type="scientific">Fonticula alba</name>
    <name type="common">Slime mold</name>
    <dbReference type="NCBI Taxonomy" id="691883"/>
    <lineage>
        <taxon>Eukaryota</taxon>
        <taxon>Rotosphaerida</taxon>
        <taxon>Fonticulaceae</taxon>
        <taxon>Fonticula</taxon>
    </lineage>
</organism>
<dbReference type="Gene3D" id="1.10.8.80">
    <property type="entry name" value="Magnesium chelatase subunit I, C-Terminal domain"/>
    <property type="match status" value="1"/>
</dbReference>
<dbReference type="EMBL" id="KB932209">
    <property type="protein sequence ID" value="KCV68169.1"/>
    <property type="molecule type" value="Genomic_DNA"/>
</dbReference>
<feature type="region of interest" description="Disordered" evidence="1">
    <location>
        <begin position="779"/>
        <end position="807"/>
    </location>
</feature>
<feature type="compositionally biased region" description="Pro residues" evidence="1">
    <location>
        <begin position="788"/>
        <end position="802"/>
    </location>
</feature>
<sequence>MWLDGLGALRPDVGRLAASTDEPLTAAIALDLLIGLLCGGIGQTTLPPACCLAENGGRWVGGSTGGSDVNRTLPASLAATGAAALLYHIPAANAGSFAQLVQQVATETLGFSFARLSPTLDHCMAPNEAQAPALEPRTAWPTEDIVQSSSTLARLLACDGAKGFSEAFDPEVLALRLGLTPGPAGRPIFRLDTDRAAALAAEQSSAAAATLPLTSSNATGFALNAPPPVPPKAHPDCERVLPIMLDLATRMPVPARGLDTRGVPLFLRAGCGCHVPGRCADGRCAPPVRVVLVERAADLPAALQQDILAALRPLVAPRAADPCPRCQPACRAPLSGPENVFTLFVLVDPLPLTAEEDLAPQEDEGSGSRLGSAGSCTSGPEQPASPPDSPATTPGDWWDDDSGFGGAGAVALPRRYDRRRECSALAPAPMSEMAEYFASTGGGRRPAACPTRWLDLQPSFLPVFPSLGHSGPGAARQTPPDPTRPPGQLYHFPLISEHLMTQSGSLHPAAAAALSPGRASRPPPSDGRPALSCRDLVRLSWGVHCTPVDEKLLSFARGIVAALRDDAMWRFAPGPDAVEAAIAVARTLAFLQGSPYTTADHMLAALRRVLPHRGELLRPLRDADLSSTTAGFIRFYSALVGATAHPGAGNSSLASVGRYGSAAYHMHHHHHHHLSYHHMHTHGPGTPPPVPGGLAFDSSYCPPSATEQIHANLMHPVGSAFLQSIAGIGYCICHSPHHWRQRAVATAQALHAAAAVPHPAGTSLCIDCGLVLPGQHAASLGRRASASSPPPPPGPPPSPPAPVQTAGRERLDDIFHRTRRIAALCAAHPLPL</sequence>